<dbReference type="Proteomes" id="UP000278627">
    <property type="component" value="Unassembled WGS sequence"/>
</dbReference>
<gene>
    <name evidence="1" type="ORF">BPAG_LOCUS6374</name>
</gene>
<dbReference type="EMBL" id="UZAD01005765">
    <property type="protein sequence ID" value="VDN87560.1"/>
    <property type="molecule type" value="Genomic_DNA"/>
</dbReference>
<name>A0A0N4TDX5_BRUPA</name>
<evidence type="ECO:0000313" key="2">
    <source>
        <dbReference type="Proteomes" id="UP000278627"/>
    </source>
</evidence>
<protein>
    <submittedName>
        <fullName evidence="3">Secreted protein</fullName>
    </submittedName>
</protein>
<sequence>MLSTNRFSLPATITVFISTTSLSTTTGYSTMRYKLYARLYAKAAKYMSTIMSKFMVCLKLYFY</sequence>
<proteinExistence type="predicted"/>
<accession>A0A0N4TDX5</accession>
<evidence type="ECO:0000313" key="3">
    <source>
        <dbReference type="WBParaSite" id="BPAG_0000641301-mRNA-1"/>
    </source>
</evidence>
<organism evidence="3">
    <name type="scientific">Brugia pahangi</name>
    <name type="common">Filarial nematode worm</name>
    <dbReference type="NCBI Taxonomy" id="6280"/>
    <lineage>
        <taxon>Eukaryota</taxon>
        <taxon>Metazoa</taxon>
        <taxon>Ecdysozoa</taxon>
        <taxon>Nematoda</taxon>
        <taxon>Chromadorea</taxon>
        <taxon>Rhabditida</taxon>
        <taxon>Spirurina</taxon>
        <taxon>Spiruromorpha</taxon>
        <taxon>Filarioidea</taxon>
        <taxon>Onchocercidae</taxon>
        <taxon>Brugia</taxon>
    </lineage>
</organism>
<dbReference type="WBParaSite" id="BPAG_0000641301-mRNA-1">
    <property type="protein sequence ID" value="BPAG_0000641301-mRNA-1"/>
    <property type="gene ID" value="BPAG_0000641301"/>
</dbReference>
<reference evidence="1 2" key="2">
    <citation type="submission" date="2018-11" db="EMBL/GenBank/DDBJ databases">
        <authorList>
            <consortium name="Pathogen Informatics"/>
        </authorList>
    </citation>
    <scope>NUCLEOTIDE SEQUENCE [LARGE SCALE GENOMIC DNA]</scope>
</reference>
<evidence type="ECO:0000313" key="1">
    <source>
        <dbReference type="EMBL" id="VDN87560.1"/>
    </source>
</evidence>
<keyword evidence="2" id="KW-1185">Reference proteome</keyword>
<dbReference type="AlphaFoldDB" id="A0A0N4TDX5"/>
<reference evidence="3" key="1">
    <citation type="submission" date="2017-02" db="UniProtKB">
        <authorList>
            <consortium name="WormBaseParasite"/>
        </authorList>
    </citation>
    <scope>IDENTIFICATION</scope>
</reference>